<dbReference type="Proteomes" id="UP000321518">
    <property type="component" value="Unassembled WGS sequence"/>
</dbReference>
<feature type="compositionally biased region" description="Polar residues" evidence="1">
    <location>
        <begin position="1087"/>
        <end position="1104"/>
    </location>
</feature>
<feature type="compositionally biased region" description="Basic residues" evidence="1">
    <location>
        <begin position="304"/>
        <end position="319"/>
    </location>
</feature>
<evidence type="ECO:0000256" key="1">
    <source>
        <dbReference type="SAM" id="MobiDB-lite"/>
    </source>
</evidence>
<feature type="compositionally biased region" description="Polar residues" evidence="1">
    <location>
        <begin position="179"/>
        <end position="189"/>
    </location>
</feature>
<feature type="compositionally biased region" description="Polar residues" evidence="1">
    <location>
        <begin position="590"/>
        <end position="616"/>
    </location>
</feature>
<proteinExistence type="predicted"/>
<feature type="region of interest" description="Disordered" evidence="1">
    <location>
        <begin position="1044"/>
        <end position="1120"/>
    </location>
</feature>
<accession>A0A511KM22</accession>
<dbReference type="OrthoDB" id="2537107at2759"/>
<feature type="compositionally biased region" description="Low complexity" evidence="1">
    <location>
        <begin position="651"/>
        <end position="683"/>
    </location>
</feature>
<comment type="caution">
    <text evidence="2">The sequence shown here is derived from an EMBL/GenBank/DDBJ whole genome shotgun (WGS) entry which is preliminary data.</text>
</comment>
<gene>
    <name evidence="2" type="ORF">Rt10032_c12g4943</name>
</gene>
<feature type="region of interest" description="Disordered" evidence="1">
    <location>
        <begin position="578"/>
        <end position="725"/>
    </location>
</feature>
<evidence type="ECO:0000313" key="3">
    <source>
        <dbReference type="Proteomes" id="UP000321518"/>
    </source>
</evidence>
<dbReference type="EMBL" id="BJWK01000012">
    <property type="protein sequence ID" value="GEM10926.1"/>
    <property type="molecule type" value="Genomic_DNA"/>
</dbReference>
<feature type="region of interest" description="Disordered" evidence="1">
    <location>
        <begin position="523"/>
        <end position="547"/>
    </location>
</feature>
<reference evidence="2 3" key="1">
    <citation type="submission" date="2019-07" db="EMBL/GenBank/DDBJ databases">
        <title>Rhodotorula toruloides NBRC10032 genome sequencing.</title>
        <authorList>
            <person name="Shida Y."/>
            <person name="Takaku H."/>
            <person name="Ogasawara W."/>
            <person name="Mori K."/>
        </authorList>
    </citation>
    <scope>NUCLEOTIDE SEQUENCE [LARGE SCALE GENOMIC DNA]</scope>
    <source>
        <strain evidence="2 3">NBRC10032</strain>
    </source>
</reference>
<feature type="compositionally biased region" description="Low complexity" evidence="1">
    <location>
        <begin position="413"/>
        <end position="427"/>
    </location>
</feature>
<sequence>MSTLVAFRSASSLHTTNPPHLRPYSASLAERARIRPVSTISTLSAVSIASTSSTSSALTSTGERRRRSAALLDLDLDLADTTRSSLVRAEAVLRASEHEREVERRKARLSWRDRQVRSAHLVVEQLAAAGLEDETEELDVQEPRCQGIEQSTNPLRRFSPKRFMLRKTQPVALDMASPPTASHSSQSAEVSAKSPSPPRPSVARRALSSSNLLSSATETLRIPPFRPASPPQHQHYGTLPLRFSRLEPPTDPPSKFSGSSGDSIIHVVAFEGSAADKKRKGLKDRARTFSRASTDGLKTLTSRIPKRTSARRPGVKKKPSLANLFAGLSGTHDDSGASSSETKARSISFASSSSRPAVTSSDTSGHRPSTSISSYAPSSITSDSGPPSRKPSRLGFFRSISKRNSDGNKRTSRSTTSSGPLSPSLISRPVSVASEGVFAAAQDRRASNSTSSSNGSSAGLPQAKLGWAGRLTRAVKGKNVAAKKAMFEKAATVQQAEKSAAPQSPDLTARPPAQLPLATAFTLPSEDLAPPARPPRPSKNLESSDDTTFYGHKIAPVKTRAAAIDVFVIESSAPRVRAKASVPTAKRAPATSSVGEMLNTSYQPLPNDPPLTSQPFDPSLLPPVPIYPEHTIPPNRRYSPDFGDASDSSLSPAEHSGSSGWSSSRSQRCPSPARSFRSPSPARWRMLLPSASAGSSPEKNERGLPQPLDASPRISQTHGSPRKLALGPENVICMGIDDLTGNGNPISEVRGATTDLAELLSGLEDTYELDTSKVGTASVASRRHVQRDVSDLSASFHGQLPHLDSVESLRSSVSDVPLDLKELINTVDDHISEVDIPFSSIEQPRLSYHGFGDDDDSSLSGESSGEDDLAVLQTRAGLSASGHLVVDNTTSRFSIVGGTTHALEATATSFEGLHSTAVDAIRHMLSAPGTTTLSSPGSATLQAFPLPASATLQAFRLDNIDEEEPRSTLRDSVRDALELERPTAGDKMFERIDEDVSLNALINSPSPPVSPEQVLARREALYHHRARANSALSTAEGSLESCFSLIGSPSPNPSSGRPMRQSLQRYSQDQFPTKRPSHRARPISELSAASTDPASSETTNLSVAPSSRSTNLSVSSLTSSPCPVPWLGRIRMLTRAGGPLPAQPAFRFPPAKDRVEHASSAQRRGSHSPGYVRPLAAVEPGEHLPKPMKLVDSVASHIPPDTPPPSSPAISDDERRVLELEDYGAHPHVTISSNSLGSFRHIRHASDILQNVIVGEPEDSLSTSPSSIHLRPLEPAYLPASPQPMPFGPLDDSSIAFEVIVAPPELPSGRIVELEPDESLLMSVRDDDFDFTAETNPEITRQHASFVFEAETEVRRSRVVWPDTDYSREVVAHFILPRTYHAILEFLFFSQSRWPSPPHLLRMTSFVPPAYDDPPTPPSPIVIPPPIVDSPAAPQEVVLVSNARPVRRKVLGDKPINQQVALLSRSTSSPSKHPKDEQSPFTALPPRLSAKLRGARGKLNSKILKRVDTGFLGENATKRRQRQFNAAMRRLEGVGAPAEQRSDSETDDTGVLEAHGEATDELTFTKWVRAPYSDFACRVYVANQGSRF</sequence>
<name>A0A511KM22_RHOTO</name>
<feature type="compositionally biased region" description="Polar residues" evidence="1">
    <location>
        <begin position="1457"/>
        <end position="1471"/>
    </location>
</feature>
<feature type="compositionally biased region" description="Low complexity" evidence="1">
    <location>
        <begin position="447"/>
        <end position="459"/>
    </location>
</feature>
<feature type="region of interest" description="Disordered" evidence="1">
    <location>
        <begin position="1457"/>
        <end position="1487"/>
    </location>
</feature>
<feature type="compositionally biased region" description="Low complexity" evidence="1">
    <location>
        <begin position="1105"/>
        <end position="1120"/>
    </location>
</feature>
<feature type="region of interest" description="Disordered" evidence="1">
    <location>
        <begin position="175"/>
        <end position="206"/>
    </location>
</feature>
<feature type="compositionally biased region" description="Polar residues" evidence="1">
    <location>
        <begin position="1061"/>
        <end position="1071"/>
    </location>
</feature>
<feature type="region of interest" description="Disordered" evidence="1">
    <location>
        <begin position="275"/>
        <end position="427"/>
    </location>
</feature>
<feature type="region of interest" description="Disordered" evidence="1">
    <location>
        <begin position="1141"/>
        <end position="1173"/>
    </location>
</feature>
<feature type="region of interest" description="Disordered" evidence="1">
    <location>
        <begin position="847"/>
        <end position="866"/>
    </location>
</feature>
<feature type="region of interest" description="Disordered" evidence="1">
    <location>
        <begin position="442"/>
        <end position="462"/>
    </location>
</feature>
<protein>
    <submittedName>
        <fullName evidence="2">Proteophosphoglycan ppg4</fullName>
    </submittedName>
</protein>
<feature type="region of interest" description="Disordered" evidence="1">
    <location>
        <begin position="242"/>
        <end position="261"/>
    </location>
</feature>
<feature type="compositionally biased region" description="Low complexity" evidence="1">
    <location>
        <begin position="1047"/>
        <end position="1058"/>
    </location>
</feature>
<organism evidence="2 3">
    <name type="scientific">Rhodotorula toruloides</name>
    <name type="common">Yeast</name>
    <name type="synonym">Rhodosporidium toruloides</name>
    <dbReference type="NCBI Taxonomy" id="5286"/>
    <lineage>
        <taxon>Eukaryota</taxon>
        <taxon>Fungi</taxon>
        <taxon>Dikarya</taxon>
        <taxon>Basidiomycota</taxon>
        <taxon>Pucciniomycotina</taxon>
        <taxon>Microbotryomycetes</taxon>
        <taxon>Sporidiobolales</taxon>
        <taxon>Sporidiobolaceae</taxon>
        <taxon>Rhodotorula</taxon>
    </lineage>
</organism>
<feature type="compositionally biased region" description="Low complexity" evidence="1">
    <location>
        <begin position="345"/>
        <end position="384"/>
    </location>
</feature>
<evidence type="ECO:0000313" key="2">
    <source>
        <dbReference type="EMBL" id="GEM10926.1"/>
    </source>
</evidence>